<dbReference type="PROSITE" id="PS50109">
    <property type="entry name" value="HIS_KIN"/>
    <property type="match status" value="1"/>
</dbReference>
<dbReference type="PROSITE" id="PS50123">
    <property type="entry name" value="CHER"/>
    <property type="match status" value="1"/>
</dbReference>
<evidence type="ECO:0000256" key="1">
    <source>
        <dbReference type="ARBA" id="ARBA00001541"/>
    </source>
</evidence>
<name>A0A0E9LS76_9BACT</name>
<dbReference type="InterPro" id="IPR022641">
    <property type="entry name" value="CheR_N"/>
</dbReference>
<dbReference type="InterPro" id="IPR036890">
    <property type="entry name" value="HATPase_C_sf"/>
</dbReference>
<dbReference type="EC" id="2.1.1.80" evidence="2"/>
<keyword evidence="5" id="KW-0949">S-adenosyl-L-methionine</keyword>
<keyword evidence="4 10" id="KW-0808">Transferase</keyword>
<evidence type="ECO:0000259" key="7">
    <source>
        <dbReference type="PROSITE" id="PS50109"/>
    </source>
</evidence>
<accession>A0A0E9LS76</accession>
<dbReference type="InterPro" id="IPR022642">
    <property type="entry name" value="CheR_C"/>
</dbReference>
<dbReference type="Pfam" id="PF03705">
    <property type="entry name" value="CheR_N"/>
    <property type="match status" value="1"/>
</dbReference>
<dbReference type="PANTHER" id="PTHR24422:SF27">
    <property type="entry name" value="PROTEIN-GLUTAMATE O-METHYLTRANSFERASE"/>
    <property type="match status" value="1"/>
</dbReference>
<dbReference type="SUPFAM" id="SSF55874">
    <property type="entry name" value="ATPase domain of HSP90 chaperone/DNA topoisomerase II/histidine kinase"/>
    <property type="match status" value="1"/>
</dbReference>
<evidence type="ECO:0000313" key="11">
    <source>
        <dbReference type="Proteomes" id="UP000032900"/>
    </source>
</evidence>
<dbReference type="InterPro" id="IPR035909">
    <property type="entry name" value="CheB_C"/>
</dbReference>
<evidence type="ECO:0000256" key="6">
    <source>
        <dbReference type="PROSITE-ProRule" id="PRU00050"/>
    </source>
</evidence>
<sequence length="522" mass="59548">MFDNIPSDTGMAFVIIQHLSPNFESLMSELLAKHTKMKIFTAEDKQTISPNCVYLNQRFKNLHIKGKKLYLLDRGPKHNLNLPIDIFFHTLGEEFKEKSIGVILSGTGSDGSQGIRTIKEGGGIIMAQDPESAQFDGMPNSVIATNLVDFIMTPKNIAEKISKIPTNRAQVDIHTDTDGSTESLINNILEIVFQFSGIDFREYKKNTLLRRIEKRMNIHNIEHLSDYVDFLLLKDEEKQGLKEDFLIGVTRFFRDTEAFTELEKQIIPAICQSKNKKDTVRIWVPGCSTGEEVYSIAMLVDDHIRSNKLNLDFKIFATDIDPLAIAKASAGAYQYNVVSEIRKGYIDRYFIKSGVKIQIIKSIREKIVFSIHNVFKDPPFIRMDLLSCRNMLIYFDHKIQRRTLHKFQFALNQFGYLFLGSSNLLNNALKFSEKGTIEFGFRMKDQRMEFFVKDEGIGIDPQKNEEIFERFKQVNYSTHIHFGGTGLGLAICRGIVKLLGGDITVTSELDKGSEFSFSIPLE</sequence>
<dbReference type="EMBL" id="BAZW01000089">
    <property type="protein sequence ID" value="GAO27715.1"/>
    <property type="molecule type" value="Genomic_DNA"/>
</dbReference>
<organism evidence="10 11">
    <name type="scientific">Geofilum rubicundum JCM 15548</name>
    <dbReference type="NCBI Taxonomy" id="1236989"/>
    <lineage>
        <taxon>Bacteria</taxon>
        <taxon>Pseudomonadati</taxon>
        <taxon>Bacteroidota</taxon>
        <taxon>Bacteroidia</taxon>
        <taxon>Marinilabiliales</taxon>
        <taxon>Marinilabiliaceae</taxon>
        <taxon>Geofilum</taxon>
    </lineage>
</organism>
<dbReference type="InterPro" id="IPR029063">
    <property type="entry name" value="SAM-dependent_MTases_sf"/>
</dbReference>
<dbReference type="PROSITE" id="PS50122">
    <property type="entry name" value="CHEB"/>
    <property type="match status" value="1"/>
</dbReference>
<gene>
    <name evidence="10" type="ORF">JCM15548_14563</name>
</gene>
<dbReference type="SUPFAM" id="SSF52738">
    <property type="entry name" value="Methylesterase CheB, C-terminal domain"/>
    <property type="match status" value="1"/>
</dbReference>
<feature type="domain" description="Histidine kinase" evidence="7">
    <location>
        <begin position="423"/>
        <end position="522"/>
    </location>
</feature>
<keyword evidence="11" id="KW-1185">Reference proteome</keyword>
<dbReference type="PRINTS" id="PR00996">
    <property type="entry name" value="CHERMTFRASE"/>
</dbReference>
<dbReference type="InterPro" id="IPR050903">
    <property type="entry name" value="Bact_Chemotaxis_MeTrfase"/>
</dbReference>
<dbReference type="AlphaFoldDB" id="A0A0E9LS76"/>
<dbReference type="SMART" id="SM00138">
    <property type="entry name" value="MeTrc"/>
    <property type="match status" value="1"/>
</dbReference>
<evidence type="ECO:0000256" key="5">
    <source>
        <dbReference type="ARBA" id="ARBA00022691"/>
    </source>
</evidence>
<keyword evidence="3 10" id="KW-0489">Methyltransferase</keyword>
<dbReference type="SUPFAM" id="SSF53335">
    <property type="entry name" value="S-adenosyl-L-methionine-dependent methyltransferases"/>
    <property type="match status" value="1"/>
</dbReference>
<comment type="caution">
    <text evidence="10">The sequence shown here is derived from an EMBL/GenBank/DDBJ whole genome shotgun (WGS) entry which is preliminary data.</text>
</comment>
<comment type="catalytic activity">
    <reaction evidence="1">
        <text>L-glutamyl-[protein] + S-adenosyl-L-methionine = [protein]-L-glutamate 5-O-methyl ester + S-adenosyl-L-homocysteine</text>
        <dbReference type="Rhea" id="RHEA:24452"/>
        <dbReference type="Rhea" id="RHEA-COMP:10208"/>
        <dbReference type="Rhea" id="RHEA-COMP:10311"/>
        <dbReference type="ChEBI" id="CHEBI:29973"/>
        <dbReference type="ChEBI" id="CHEBI:57856"/>
        <dbReference type="ChEBI" id="CHEBI:59789"/>
        <dbReference type="ChEBI" id="CHEBI:82795"/>
        <dbReference type="EC" id="2.1.1.80"/>
    </reaction>
</comment>
<evidence type="ECO:0000256" key="2">
    <source>
        <dbReference type="ARBA" id="ARBA00012534"/>
    </source>
</evidence>
<evidence type="ECO:0000313" key="10">
    <source>
        <dbReference type="EMBL" id="GAO27715.1"/>
    </source>
</evidence>
<dbReference type="OrthoDB" id="9816309at2"/>
<dbReference type="GO" id="GO:0006935">
    <property type="term" value="P:chemotaxis"/>
    <property type="evidence" value="ECO:0007669"/>
    <property type="project" value="InterPro"/>
</dbReference>
<dbReference type="GO" id="GO:0000156">
    <property type="term" value="F:phosphorelay response regulator activity"/>
    <property type="evidence" value="ECO:0007669"/>
    <property type="project" value="InterPro"/>
</dbReference>
<protein>
    <recommendedName>
        <fullName evidence="2">protein-glutamate O-methyltransferase</fullName>
        <ecNumber evidence="2">2.1.1.80</ecNumber>
    </recommendedName>
</protein>
<dbReference type="InterPro" id="IPR003594">
    <property type="entry name" value="HATPase_dom"/>
</dbReference>
<dbReference type="STRING" id="1236989.JCM15548_14563"/>
<dbReference type="InterPro" id="IPR000780">
    <property type="entry name" value="CheR_MeTrfase"/>
</dbReference>
<comment type="caution">
    <text evidence="6">Lacks conserved residue(s) required for the propagation of feature annotation.</text>
</comment>
<evidence type="ECO:0000259" key="9">
    <source>
        <dbReference type="PROSITE" id="PS50123"/>
    </source>
</evidence>
<dbReference type="SUPFAM" id="SSF47757">
    <property type="entry name" value="Chemotaxis receptor methyltransferase CheR, N-terminal domain"/>
    <property type="match status" value="1"/>
</dbReference>
<reference evidence="10 11" key="1">
    <citation type="journal article" date="2015" name="Microbes Environ.">
        <title>Distribution and evolution of nitrogen fixation genes in the phylum bacteroidetes.</title>
        <authorList>
            <person name="Inoue J."/>
            <person name="Oshima K."/>
            <person name="Suda W."/>
            <person name="Sakamoto M."/>
            <person name="Iino T."/>
            <person name="Noda S."/>
            <person name="Hongoh Y."/>
            <person name="Hattori M."/>
            <person name="Ohkuma M."/>
        </authorList>
    </citation>
    <scope>NUCLEOTIDE SEQUENCE [LARGE SCALE GENOMIC DNA]</scope>
    <source>
        <strain evidence="10">JCM 15548</strain>
    </source>
</reference>
<dbReference type="InterPro" id="IPR005467">
    <property type="entry name" value="His_kinase_dom"/>
</dbReference>
<dbReference type="Proteomes" id="UP000032900">
    <property type="component" value="Unassembled WGS sequence"/>
</dbReference>
<evidence type="ECO:0000259" key="8">
    <source>
        <dbReference type="PROSITE" id="PS50122"/>
    </source>
</evidence>
<dbReference type="GO" id="GO:0008984">
    <property type="term" value="F:protein-glutamate methylesterase activity"/>
    <property type="evidence" value="ECO:0007669"/>
    <property type="project" value="InterPro"/>
</dbReference>
<dbReference type="SMART" id="SM00387">
    <property type="entry name" value="HATPase_c"/>
    <property type="match status" value="1"/>
</dbReference>
<dbReference type="InterPro" id="IPR036804">
    <property type="entry name" value="CheR_N_sf"/>
</dbReference>
<dbReference type="Gene3D" id="3.40.50.180">
    <property type="entry name" value="Methylesterase CheB, C-terminal domain"/>
    <property type="match status" value="1"/>
</dbReference>
<dbReference type="CDD" id="cd16434">
    <property type="entry name" value="CheB-CheR_fusion"/>
    <property type="match status" value="1"/>
</dbReference>
<dbReference type="PANTHER" id="PTHR24422">
    <property type="entry name" value="CHEMOTAXIS PROTEIN METHYLTRANSFERASE"/>
    <property type="match status" value="1"/>
</dbReference>
<evidence type="ECO:0000256" key="3">
    <source>
        <dbReference type="ARBA" id="ARBA00022603"/>
    </source>
</evidence>
<evidence type="ECO:0000256" key="4">
    <source>
        <dbReference type="ARBA" id="ARBA00022679"/>
    </source>
</evidence>
<dbReference type="Pfam" id="PF01739">
    <property type="entry name" value="CheR"/>
    <property type="match status" value="1"/>
</dbReference>
<dbReference type="InterPro" id="IPR000673">
    <property type="entry name" value="Sig_transdc_resp-reg_Me-estase"/>
</dbReference>
<dbReference type="Gene3D" id="3.40.50.150">
    <property type="entry name" value="Vaccinia Virus protein VP39"/>
    <property type="match status" value="1"/>
</dbReference>
<dbReference type="GO" id="GO:0005737">
    <property type="term" value="C:cytoplasm"/>
    <property type="evidence" value="ECO:0007669"/>
    <property type="project" value="InterPro"/>
</dbReference>
<feature type="domain" description="CheR-type methyltransferase" evidence="9">
    <location>
        <begin position="181"/>
        <end position="454"/>
    </location>
</feature>
<feature type="domain" description="CheB-type methylesterase" evidence="8">
    <location>
        <begin position="1"/>
        <end position="161"/>
    </location>
</feature>
<proteinExistence type="predicted"/>
<dbReference type="Pfam" id="PF01339">
    <property type="entry name" value="CheB_methylest"/>
    <property type="match status" value="1"/>
</dbReference>
<dbReference type="Gene3D" id="1.10.155.10">
    <property type="entry name" value="Chemotaxis receptor methyltransferase CheR, N-terminal domain"/>
    <property type="match status" value="1"/>
</dbReference>
<dbReference type="GO" id="GO:0008983">
    <property type="term" value="F:protein-glutamate O-methyltransferase activity"/>
    <property type="evidence" value="ECO:0007669"/>
    <property type="project" value="UniProtKB-EC"/>
</dbReference>
<dbReference type="GO" id="GO:0032259">
    <property type="term" value="P:methylation"/>
    <property type="evidence" value="ECO:0007669"/>
    <property type="project" value="UniProtKB-KW"/>
</dbReference>